<proteinExistence type="predicted"/>
<accession>A0A411DK11</accession>
<evidence type="ECO:0000313" key="1">
    <source>
        <dbReference type="EMBL" id="QBA20702.1"/>
    </source>
</evidence>
<gene>
    <name evidence="1" type="ORF">EU348_05670</name>
</gene>
<dbReference type="EMBL" id="CP035532">
    <property type="protein sequence ID" value="QBA20702.1"/>
    <property type="molecule type" value="Genomic_DNA"/>
</dbReference>
<organism evidence="1">
    <name type="scientific">Chryseobacterium indologenes</name>
    <name type="common">Flavobacterium indologenes</name>
    <dbReference type="NCBI Taxonomy" id="253"/>
    <lineage>
        <taxon>Bacteria</taxon>
        <taxon>Pseudomonadati</taxon>
        <taxon>Bacteroidota</taxon>
        <taxon>Flavobacteriia</taxon>
        <taxon>Flavobacteriales</taxon>
        <taxon>Weeksellaceae</taxon>
        <taxon>Chryseobacterium group</taxon>
        <taxon>Chryseobacterium</taxon>
    </lineage>
</organism>
<sequence>MKFSYSLTLLLLSIIGYGQENPYWFTDDIKKKVADSTQSQSWRSQMAATYYSISGQYKPALESWDETFGRVKKLSTADSLRFTKLIPVNAKDYILDRAASEQIIIINEAHHNASHRTFASSLLQGLYDKGYRYLGLETLASDSLNITKFAALSSGYYSKEPEFGNFIYNALKIGFKLFPYEAEGNNKEREIGEAKNIFDFMRKNKDGKYLIYCGYQHAYEGIHKSWEKTMARRLSDLTEINPFTIDQTQFSEKSSLKFNDPLLRLVKNTVPVVLKDENQGIYNGEDKELYTDIKIIHPVTKYINGRPHWMLSKNRKFYKIPSSKISNYPALVLVYRKGEFEKEGVPADIIELNTSQDSRFLILDKGNYDIVVKDKAYTIINKFEKTIR</sequence>
<protein>
    <submittedName>
        <fullName evidence="1">Uncharacterized protein</fullName>
    </submittedName>
</protein>
<dbReference type="AlphaFoldDB" id="A0A411DK11"/>
<name>A0A411DK11_CHRID</name>
<reference evidence="1" key="1">
    <citation type="submission" date="2019-01" db="EMBL/GenBank/DDBJ databases">
        <title>Whole Genome Sequencing for Putative Detection of Antimicrobial Resistance and Potential Virulence Factors in Chryseobacterium indologenes isolated from Nile Tilapia in Tanzania.</title>
        <authorList>
            <person name="Mwega E."/>
            <person name="Mutoloki S."/>
            <person name="Mugimba K."/>
            <person name="Colquhoun D."/>
            <person name="Mdegela R."/>
            <person name="Evensen O."/>
            <person name="Wasteson Y."/>
        </authorList>
    </citation>
    <scope>NUCLEOTIDE SEQUENCE [LARGE SCALE GENOMIC DNA]</scope>
    <source>
        <strain evidence="1">StR 01</strain>
    </source>
</reference>